<comment type="caution">
    <text evidence="2">The sequence shown here is derived from an EMBL/GenBank/DDBJ whole genome shotgun (WGS) entry which is preliminary data.</text>
</comment>
<protein>
    <submittedName>
        <fullName evidence="2">Uncharacterized protein</fullName>
    </submittedName>
</protein>
<dbReference type="AlphaFoldDB" id="A0A8J2Z489"/>
<feature type="transmembrane region" description="Helical" evidence="1">
    <location>
        <begin position="70"/>
        <end position="100"/>
    </location>
</feature>
<evidence type="ECO:0000313" key="3">
    <source>
        <dbReference type="Proteomes" id="UP000636949"/>
    </source>
</evidence>
<organism evidence="2 3">
    <name type="scientific">Cysteiniphilum litorale</name>
    <dbReference type="NCBI Taxonomy" id="2056700"/>
    <lineage>
        <taxon>Bacteria</taxon>
        <taxon>Pseudomonadati</taxon>
        <taxon>Pseudomonadota</taxon>
        <taxon>Gammaproteobacteria</taxon>
        <taxon>Thiotrichales</taxon>
        <taxon>Fastidiosibacteraceae</taxon>
        <taxon>Cysteiniphilum</taxon>
    </lineage>
</organism>
<reference evidence="2" key="1">
    <citation type="journal article" date="2014" name="Int. J. Syst. Evol. Microbiol.">
        <title>Complete genome sequence of Corynebacterium casei LMG S-19264T (=DSM 44701T), isolated from a smear-ripened cheese.</title>
        <authorList>
            <consortium name="US DOE Joint Genome Institute (JGI-PGF)"/>
            <person name="Walter F."/>
            <person name="Albersmeier A."/>
            <person name="Kalinowski J."/>
            <person name="Ruckert C."/>
        </authorList>
    </citation>
    <scope>NUCLEOTIDE SEQUENCE</scope>
    <source>
        <strain evidence="2">CGMCC 1.15758</strain>
    </source>
</reference>
<dbReference type="RefSeq" id="WP_117002393.1">
    <property type="nucleotide sequence ID" value="NZ_BMJS01000011.1"/>
</dbReference>
<evidence type="ECO:0000313" key="2">
    <source>
        <dbReference type="EMBL" id="GGF96845.1"/>
    </source>
</evidence>
<keyword evidence="1" id="KW-1133">Transmembrane helix</keyword>
<feature type="transmembrane region" description="Helical" evidence="1">
    <location>
        <begin position="141"/>
        <end position="160"/>
    </location>
</feature>
<feature type="transmembrane region" description="Helical" evidence="1">
    <location>
        <begin position="45"/>
        <end position="64"/>
    </location>
</feature>
<name>A0A8J2Z489_9GAMM</name>
<dbReference type="Proteomes" id="UP000636949">
    <property type="component" value="Unassembled WGS sequence"/>
</dbReference>
<keyword evidence="3" id="KW-1185">Reference proteome</keyword>
<accession>A0A8J2Z489</accession>
<gene>
    <name evidence="2" type="ORF">GCM10010995_12650</name>
</gene>
<evidence type="ECO:0000256" key="1">
    <source>
        <dbReference type="SAM" id="Phobius"/>
    </source>
</evidence>
<sequence>MHDKTKVGRIDKSKQDESVSLEQTLSTNEISKLIERRRNIISGRVWGVIVLWWLPLAIAFFWSLQAGHLIIYALAIAIPVAIAVAGILIILMLITSYFTYKDELKQIDRIQAANQALWQQISLEPRKSLLKTHIRSFIKDYLKAIITILVIIIACVIYFVRESHIPTISDSSGRMQKLAQSLETQYGERFQVTKEAYNPESNGYSYTVIPQSMPDTRLVVITDFLGKGSSIGNYLQTRSAREAAALVQPFFDGLSDIYRVRASGGALSTLELSEEQAYLANKALDNLYGNNMHIDQWISSSHDAMNFGVSARVDMKKTPENLWRLIHRMYALNHYLLTFKFFSYHIEVYLLDIPNASKLKAPMSLQIFGGAQSAEAAKYTWAVLRISQCTINGVMKYCYDNQPNISQYANVGKNIHTPLDIAKLIKLIPIHPVKAKLTRGIVDSWAISRRYDSEQAQFLVNTPLYQQVVKLTTTGEDL</sequence>
<keyword evidence="1" id="KW-0472">Membrane</keyword>
<dbReference type="EMBL" id="BMJS01000011">
    <property type="protein sequence ID" value="GGF96845.1"/>
    <property type="molecule type" value="Genomic_DNA"/>
</dbReference>
<keyword evidence="1" id="KW-0812">Transmembrane</keyword>
<reference evidence="2" key="2">
    <citation type="submission" date="2020-09" db="EMBL/GenBank/DDBJ databases">
        <authorList>
            <person name="Sun Q."/>
            <person name="Zhou Y."/>
        </authorList>
    </citation>
    <scope>NUCLEOTIDE SEQUENCE</scope>
    <source>
        <strain evidence="2">CGMCC 1.15758</strain>
    </source>
</reference>
<proteinExistence type="predicted"/>